<accession>A0A396GUW6</accession>
<reference evidence="2" key="1">
    <citation type="journal article" date="2018" name="Nat. Plants">
        <title>Whole-genome landscape of Medicago truncatula symbiotic genes.</title>
        <authorList>
            <person name="Pecrix Y."/>
            <person name="Gamas P."/>
            <person name="Carrere S."/>
        </authorList>
    </citation>
    <scope>NUCLEOTIDE SEQUENCE</scope>
    <source>
        <tissue evidence="2">Leaves</tissue>
    </source>
</reference>
<feature type="signal peptide" evidence="1">
    <location>
        <begin position="1"/>
        <end position="26"/>
    </location>
</feature>
<evidence type="ECO:0000256" key="1">
    <source>
        <dbReference type="SAM" id="SignalP"/>
    </source>
</evidence>
<sequence>MMKMFFQTFGLIHTFYLLQLLQWVHRKLRQTNLDPFKDFTIGRNPCACLTVQLTLDTKYSQTKPSFSSINESDFFKPHDHESQKFWFREDKSQEETSEVISEKFQGFLTIGTLGAEPATPTFASPLGNIPMKDAAVTETQLKLISYELEKFVEADEECFYESSGRISFRSNVTLSRKKTDGLETEDLGNKVICPLQEYLLGSSFEIREKTEVRIERASVRETQVKQGRRSALHIIKKMSNMVLSSSKSCNTYGNTADHATSTNEKLCKVLYKFHRKVFPKDTKNANNFTKSHKGKIKSTPRDCFDEYENGDITYPNTGRRFHLDSKSKNWSKHCEINWKLPQDGLSSGSLGNNEHWINTDPECKCYISLKTNCSETQISLSLKIRAIWWLKQTYDRVCICFDS</sequence>
<dbReference type="EMBL" id="PSQE01000007">
    <property type="protein sequence ID" value="RHN44926.1"/>
    <property type="molecule type" value="Genomic_DNA"/>
</dbReference>
<gene>
    <name evidence="2" type="ORF">MtrunA17_Chr7g0224671</name>
</gene>
<dbReference type="GO" id="GO:0009630">
    <property type="term" value="P:gravitropism"/>
    <property type="evidence" value="ECO:0007669"/>
    <property type="project" value="InterPro"/>
</dbReference>
<dbReference type="PANTHER" id="PTHR34959:SF4">
    <property type="entry name" value="PROTEIN LAZY 1"/>
    <property type="match status" value="1"/>
</dbReference>
<dbReference type="PANTHER" id="PTHR34959">
    <property type="entry name" value="PROTEIN LAZY 1"/>
    <property type="match status" value="1"/>
</dbReference>
<dbReference type="AlphaFoldDB" id="A0A396GUW6"/>
<name>A0A396GUW6_MEDTR</name>
<dbReference type="InterPro" id="IPR038928">
    <property type="entry name" value="LAZY1"/>
</dbReference>
<dbReference type="Proteomes" id="UP000265566">
    <property type="component" value="Chromosome 7"/>
</dbReference>
<dbReference type="Gramene" id="rna39104">
    <property type="protein sequence ID" value="RHN44926.1"/>
    <property type="gene ID" value="gene39104"/>
</dbReference>
<evidence type="ECO:0000313" key="2">
    <source>
        <dbReference type="EMBL" id="RHN44926.1"/>
    </source>
</evidence>
<proteinExistence type="predicted"/>
<comment type="caution">
    <text evidence="2">The sequence shown here is derived from an EMBL/GenBank/DDBJ whole genome shotgun (WGS) entry which is preliminary data.</text>
</comment>
<organism evidence="2">
    <name type="scientific">Medicago truncatula</name>
    <name type="common">Barrel medic</name>
    <name type="synonym">Medicago tribuloides</name>
    <dbReference type="NCBI Taxonomy" id="3880"/>
    <lineage>
        <taxon>Eukaryota</taxon>
        <taxon>Viridiplantae</taxon>
        <taxon>Streptophyta</taxon>
        <taxon>Embryophyta</taxon>
        <taxon>Tracheophyta</taxon>
        <taxon>Spermatophyta</taxon>
        <taxon>Magnoliopsida</taxon>
        <taxon>eudicotyledons</taxon>
        <taxon>Gunneridae</taxon>
        <taxon>Pentapetalae</taxon>
        <taxon>rosids</taxon>
        <taxon>fabids</taxon>
        <taxon>Fabales</taxon>
        <taxon>Fabaceae</taxon>
        <taxon>Papilionoideae</taxon>
        <taxon>50 kb inversion clade</taxon>
        <taxon>NPAAA clade</taxon>
        <taxon>Hologalegina</taxon>
        <taxon>IRL clade</taxon>
        <taxon>Trifolieae</taxon>
        <taxon>Medicago</taxon>
    </lineage>
</organism>
<protein>
    <submittedName>
        <fullName evidence="2">Uncharacterized protein</fullName>
    </submittedName>
</protein>
<keyword evidence="1" id="KW-0732">Signal</keyword>
<feature type="chain" id="PRO_5017388108" evidence="1">
    <location>
        <begin position="27"/>
        <end position="403"/>
    </location>
</feature>
<dbReference type="GO" id="GO:2000012">
    <property type="term" value="P:regulation of auxin polar transport"/>
    <property type="evidence" value="ECO:0007669"/>
    <property type="project" value="InterPro"/>
</dbReference>